<dbReference type="OrthoDB" id="443318at2759"/>
<dbReference type="PANTHER" id="PTHR11802">
    <property type="entry name" value="SERINE PROTEASE FAMILY S10 SERINE CARBOXYPEPTIDASE"/>
    <property type="match status" value="1"/>
</dbReference>
<evidence type="ECO:0000313" key="12">
    <source>
        <dbReference type="RefSeq" id="XP_026289746.1"/>
    </source>
</evidence>
<dbReference type="RefSeq" id="XP_026289747.1">
    <property type="nucleotide sequence ID" value="XM_026433962.2"/>
</dbReference>
<dbReference type="InterPro" id="IPR018202">
    <property type="entry name" value="Ser_caboxypep_ser_AS"/>
</dbReference>
<evidence type="ECO:0000256" key="5">
    <source>
        <dbReference type="ARBA" id="ARBA00022801"/>
    </source>
</evidence>
<evidence type="ECO:0000313" key="8">
    <source>
        <dbReference type="Proteomes" id="UP000504606"/>
    </source>
</evidence>
<keyword evidence="6" id="KW-0325">Glycoprotein</keyword>
<dbReference type="Pfam" id="PF00450">
    <property type="entry name" value="Peptidase_S10"/>
    <property type="match status" value="1"/>
</dbReference>
<evidence type="ECO:0000256" key="7">
    <source>
        <dbReference type="RuleBase" id="RU361156"/>
    </source>
</evidence>
<reference evidence="9 10" key="1">
    <citation type="submission" date="2025-04" db="UniProtKB">
        <authorList>
            <consortium name="RefSeq"/>
        </authorList>
    </citation>
    <scope>IDENTIFICATION</scope>
    <source>
        <tissue evidence="9 10">Whole organism</tissue>
    </source>
</reference>
<protein>
    <recommendedName>
        <fullName evidence="7">Carboxypeptidase</fullName>
        <ecNumber evidence="7">3.4.16.-</ecNumber>
    </recommendedName>
</protein>
<gene>
    <name evidence="9 10 11 12 13 14" type="primary">LOC113214556</name>
</gene>
<dbReference type="EC" id="3.4.16.-" evidence="7"/>
<evidence type="ECO:0000313" key="11">
    <source>
        <dbReference type="RefSeq" id="XP_026289745.1"/>
    </source>
</evidence>
<dbReference type="GeneID" id="113214556"/>
<proteinExistence type="inferred from homology"/>
<dbReference type="RefSeq" id="XP_052133128.1">
    <property type="nucleotide sequence ID" value="XM_052277168.1"/>
</dbReference>
<dbReference type="GO" id="GO:0006508">
    <property type="term" value="P:proteolysis"/>
    <property type="evidence" value="ECO:0007669"/>
    <property type="project" value="UniProtKB-KW"/>
</dbReference>
<evidence type="ECO:0000313" key="14">
    <source>
        <dbReference type="RefSeq" id="XP_052133128.1"/>
    </source>
</evidence>
<keyword evidence="4 7" id="KW-0732">Signal</keyword>
<evidence type="ECO:0000313" key="10">
    <source>
        <dbReference type="RefSeq" id="XP_026289743.1"/>
    </source>
</evidence>
<dbReference type="RefSeq" id="XP_026289743.1">
    <property type="nucleotide sequence ID" value="XM_026433958.2"/>
</dbReference>
<evidence type="ECO:0000256" key="4">
    <source>
        <dbReference type="ARBA" id="ARBA00022729"/>
    </source>
</evidence>
<dbReference type="Gene3D" id="3.40.50.1820">
    <property type="entry name" value="alpha/beta hydrolase"/>
    <property type="match status" value="1"/>
</dbReference>
<dbReference type="Proteomes" id="UP000504606">
    <property type="component" value="Unplaced"/>
</dbReference>
<dbReference type="SUPFAM" id="SSF53474">
    <property type="entry name" value="alpha/beta-Hydrolases"/>
    <property type="match status" value="1"/>
</dbReference>
<keyword evidence="3 7" id="KW-0645">Protease</keyword>
<feature type="signal peptide" evidence="7">
    <location>
        <begin position="1"/>
        <end position="25"/>
    </location>
</feature>
<name>A0A6J1T820_FRAOC</name>
<evidence type="ECO:0000256" key="3">
    <source>
        <dbReference type="ARBA" id="ARBA00022670"/>
    </source>
</evidence>
<organism evidence="8 11">
    <name type="scientific">Frankliniella occidentalis</name>
    <name type="common">Western flower thrips</name>
    <name type="synonym">Euthrips occidentalis</name>
    <dbReference type="NCBI Taxonomy" id="133901"/>
    <lineage>
        <taxon>Eukaryota</taxon>
        <taxon>Metazoa</taxon>
        <taxon>Ecdysozoa</taxon>
        <taxon>Arthropoda</taxon>
        <taxon>Hexapoda</taxon>
        <taxon>Insecta</taxon>
        <taxon>Pterygota</taxon>
        <taxon>Neoptera</taxon>
        <taxon>Paraneoptera</taxon>
        <taxon>Thysanoptera</taxon>
        <taxon>Terebrantia</taxon>
        <taxon>Thripoidea</taxon>
        <taxon>Thripidae</taxon>
        <taxon>Frankliniella</taxon>
    </lineage>
</organism>
<evidence type="ECO:0000256" key="1">
    <source>
        <dbReference type="ARBA" id="ARBA00009431"/>
    </source>
</evidence>
<dbReference type="PRINTS" id="PR00724">
    <property type="entry name" value="CRBOXYPTASEC"/>
</dbReference>
<dbReference type="PROSITE" id="PS00131">
    <property type="entry name" value="CARBOXYPEPT_SER_SER"/>
    <property type="match status" value="1"/>
</dbReference>
<keyword evidence="2 7" id="KW-0121">Carboxypeptidase</keyword>
<dbReference type="InterPro" id="IPR029058">
    <property type="entry name" value="AB_hydrolase_fold"/>
</dbReference>
<evidence type="ECO:0000313" key="13">
    <source>
        <dbReference type="RefSeq" id="XP_026289747.1"/>
    </source>
</evidence>
<accession>A0A6J1T820</accession>
<dbReference type="AlphaFoldDB" id="A0A6J1T820"/>
<evidence type="ECO:0000256" key="2">
    <source>
        <dbReference type="ARBA" id="ARBA00022645"/>
    </source>
</evidence>
<dbReference type="PANTHER" id="PTHR11802:SF472">
    <property type="entry name" value="SERINE CARBOXYPEPTIDASE CPVL-RELATED"/>
    <property type="match status" value="1"/>
</dbReference>
<keyword evidence="5 7" id="KW-0378">Hydrolase</keyword>
<evidence type="ECO:0000313" key="9">
    <source>
        <dbReference type="RefSeq" id="XP_026289742.1"/>
    </source>
</evidence>
<dbReference type="GO" id="GO:0004185">
    <property type="term" value="F:serine-type carboxypeptidase activity"/>
    <property type="evidence" value="ECO:0007669"/>
    <property type="project" value="UniProtKB-UniRule"/>
</dbReference>
<evidence type="ECO:0000256" key="6">
    <source>
        <dbReference type="ARBA" id="ARBA00023180"/>
    </source>
</evidence>
<keyword evidence="8" id="KW-1185">Reference proteome</keyword>
<dbReference type="InterPro" id="IPR001563">
    <property type="entry name" value="Peptidase_S10"/>
</dbReference>
<feature type="chain" id="PRO_5044518217" description="Carboxypeptidase" evidence="7">
    <location>
        <begin position="26"/>
        <end position="484"/>
    </location>
</feature>
<sequence>MAPATCTGNMAWRLLLLLPLGQCLTVDGPLVVVEAVDGWPPPPAPTKPPVELPLRLTPFLEAGDAAEARRRAAVPAMLPSCCPSFSGFLTVDKQHDSNLFFWFFRSETRRKTAPLVVWLQGGPGTSMMRPVFLENGPYQIDPRTMQLRRRRSAWTRAHSVLYFDNPVGTGYSFTRGDDGLARNVRQVARSLVEALRQFFVMFPGQRGRDLYIAGESYGGKMATALAHEILHSNSTAFNLQGLIIINALVEAESQIDKSEVAYQLGIVDEAERDEMRAVAARQIKLIQLGHWDEARKLSKDECGGPISPADTGLDAVTNYLLWNGTQDNGYKDLAQHRHIRMALHVGNATFSGRATAVARALIDDVGASQLPQLAEVADNLRVLVVSGQLDLCLPYRLTANFLRKMAWSGASEMAQSRRVTWCVQGQLAGYARTVRGLTHVLVRNAGHYLGQDQPRWSADMLKKFTDQETFDTCEERCAKSGQRP</sequence>
<dbReference type="RefSeq" id="XP_026289742.1">
    <property type="nucleotide sequence ID" value="XM_026433957.2"/>
</dbReference>
<dbReference type="RefSeq" id="XP_026289745.1">
    <property type="nucleotide sequence ID" value="XM_026433960.2"/>
</dbReference>
<dbReference type="RefSeq" id="XP_026289746.1">
    <property type="nucleotide sequence ID" value="XM_026433961.2"/>
</dbReference>
<dbReference type="KEGG" id="foc:113214556"/>
<comment type="similarity">
    <text evidence="1 7">Belongs to the peptidase S10 family.</text>
</comment>